<dbReference type="Pfam" id="PF02753">
    <property type="entry name" value="PapD_C"/>
    <property type="match status" value="1"/>
</dbReference>
<evidence type="ECO:0000313" key="13">
    <source>
        <dbReference type="Proteomes" id="UP000029443"/>
    </source>
</evidence>
<dbReference type="PANTHER" id="PTHR30251">
    <property type="entry name" value="PILUS ASSEMBLY CHAPERONE"/>
    <property type="match status" value="1"/>
</dbReference>
<dbReference type="PRINTS" id="PR00969">
    <property type="entry name" value="CHAPERONPILI"/>
</dbReference>
<gene>
    <name evidence="12" type="ORF">T9A_02874</name>
</gene>
<feature type="domain" description="Pili assembly chaperone C-terminal" evidence="11">
    <location>
        <begin position="170"/>
        <end position="234"/>
    </location>
</feature>
<keyword evidence="3" id="KW-1029">Fimbrium biogenesis</keyword>
<protein>
    <submittedName>
        <fullName evidence="12">Chaperone protein</fullName>
    </submittedName>
</protein>
<keyword evidence="6 8" id="KW-0143">Chaperone</keyword>
<dbReference type="InterPro" id="IPR036316">
    <property type="entry name" value="Pili_assmbl_chap_C_dom_sf"/>
</dbReference>
<dbReference type="InterPro" id="IPR001829">
    <property type="entry name" value="Pili_assmbl_chaperone_bac"/>
</dbReference>
<evidence type="ECO:0000256" key="6">
    <source>
        <dbReference type="ARBA" id="ARBA00023186"/>
    </source>
</evidence>
<sequence length="243" mass="26800">MLLRMKLFLLSGFLLSAEWASASVIIDGTRVVYPQKAREVTVQLHNTGETPSLVQSWVDEGDKDATPDSSSAPFIITPPISRIEAGSGQALRLTFTGRDLPSDRESLFWLNVLEVPPAPESAEDKNLMQLAFRSRLKIFYRPVGLAGRANLSSHSLECGFESENRVMSCTNPTPYHISVVKLELVHESGETDPVEKGLMFLPFATHDFEIGFKKDVRQGTKAVFTSINDFGGAVEASIDISQR</sequence>
<evidence type="ECO:0000313" key="12">
    <source>
        <dbReference type="EMBL" id="KGD60116.1"/>
    </source>
</evidence>
<dbReference type="InterPro" id="IPR013783">
    <property type="entry name" value="Ig-like_fold"/>
</dbReference>
<dbReference type="PROSITE" id="PS00635">
    <property type="entry name" value="PILI_CHAPERONE"/>
    <property type="match status" value="1"/>
</dbReference>
<reference evidence="12 13" key="1">
    <citation type="submission" date="2012-09" db="EMBL/GenBank/DDBJ databases">
        <title>Genome Sequence of alkane-degrading Bacterium Alcanivorax jadensis T9.</title>
        <authorList>
            <person name="Lai Q."/>
            <person name="Shao Z."/>
        </authorList>
    </citation>
    <scope>NUCLEOTIDE SEQUENCE [LARGE SCALE GENOMIC DNA]</scope>
    <source>
        <strain evidence="12 13">T9</strain>
    </source>
</reference>
<evidence type="ECO:0000256" key="8">
    <source>
        <dbReference type="RuleBase" id="RU003918"/>
    </source>
</evidence>
<evidence type="ECO:0000256" key="7">
    <source>
        <dbReference type="ARBA" id="ARBA00023319"/>
    </source>
</evidence>
<evidence type="ECO:0000259" key="11">
    <source>
        <dbReference type="Pfam" id="PF02753"/>
    </source>
</evidence>
<dbReference type="PANTHER" id="PTHR30251:SF2">
    <property type="entry name" value="FIMBRIAL CHAPERONE YADV-RELATED"/>
    <property type="match status" value="1"/>
</dbReference>
<feature type="domain" description="Pili assembly chaperone N-terminal" evidence="10">
    <location>
        <begin position="24"/>
        <end position="145"/>
    </location>
</feature>
<dbReference type="EMBL" id="ARXU01000014">
    <property type="protein sequence ID" value="KGD60116.1"/>
    <property type="molecule type" value="Genomic_DNA"/>
</dbReference>
<dbReference type="InterPro" id="IPR050643">
    <property type="entry name" value="Periplasmic_pilus_chap"/>
</dbReference>
<evidence type="ECO:0000256" key="4">
    <source>
        <dbReference type="ARBA" id="ARBA00022729"/>
    </source>
</evidence>
<name>A0ABR4W9N0_9GAMM</name>
<dbReference type="Gene3D" id="2.60.40.10">
    <property type="entry name" value="Immunoglobulins"/>
    <property type="match status" value="2"/>
</dbReference>
<dbReference type="Proteomes" id="UP000029443">
    <property type="component" value="Unassembled WGS sequence"/>
</dbReference>
<organism evidence="12 13">
    <name type="scientific">Alcanivorax jadensis T9</name>
    <dbReference type="NCBI Taxonomy" id="1177181"/>
    <lineage>
        <taxon>Bacteria</taxon>
        <taxon>Pseudomonadati</taxon>
        <taxon>Pseudomonadota</taxon>
        <taxon>Gammaproteobacteria</taxon>
        <taxon>Oceanospirillales</taxon>
        <taxon>Alcanivoracaceae</taxon>
        <taxon>Alcanivorax</taxon>
    </lineage>
</organism>
<dbReference type="InterPro" id="IPR008962">
    <property type="entry name" value="PapD-like_sf"/>
</dbReference>
<dbReference type="InterPro" id="IPR018046">
    <property type="entry name" value="Pili_assmbl_chaperone_CS"/>
</dbReference>
<evidence type="ECO:0000256" key="1">
    <source>
        <dbReference type="ARBA" id="ARBA00004418"/>
    </source>
</evidence>
<evidence type="ECO:0000256" key="9">
    <source>
        <dbReference type="SAM" id="SignalP"/>
    </source>
</evidence>
<evidence type="ECO:0000256" key="5">
    <source>
        <dbReference type="ARBA" id="ARBA00022764"/>
    </source>
</evidence>
<evidence type="ECO:0000259" key="10">
    <source>
        <dbReference type="Pfam" id="PF00345"/>
    </source>
</evidence>
<feature type="signal peptide" evidence="9">
    <location>
        <begin position="1"/>
        <end position="22"/>
    </location>
</feature>
<comment type="caution">
    <text evidence="12">The sequence shown here is derived from an EMBL/GenBank/DDBJ whole genome shotgun (WGS) entry which is preliminary data.</text>
</comment>
<comment type="similarity">
    <text evidence="2 8">Belongs to the periplasmic pilus chaperone family.</text>
</comment>
<feature type="chain" id="PRO_5046224848" evidence="9">
    <location>
        <begin position="23"/>
        <end position="243"/>
    </location>
</feature>
<comment type="subcellular location">
    <subcellularLocation>
        <location evidence="1 8">Periplasm</location>
    </subcellularLocation>
</comment>
<dbReference type="SUPFAM" id="SSF49354">
    <property type="entry name" value="PapD-like"/>
    <property type="match status" value="1"/>
</dbReference>
<keyword evidence="13" id="KW-1185">Reference proteome</keyword>
<keyword evidence="5" id="KW-0574">Periplasm</keyword>
<proteinExistence type="inferred from homology"/>
<evidence type="ECO:0000256" key="3">
    <source>
        <dbReference type="ARBA" id="ARBA00022558"/>
    </source>
</evidence>
<keyword evidence="4 9" id="KW-0732">Signal</keyword>
<dbReference type="InterPro" id="IPR016148">
    <property type="entry name" value="Pili_assmbl_chaperone_C"/>
</dbReference>
<accession>A0ABR4W9N0</accession>
<keyword evidence="7" id="KW-0393">Immunoglobulin domain</keyword>
<dbReference type="InterPro" id="IPR016147">
    <property type="entry name" value="Pili_assmbl_chaperone_N"/>
</dbReference>
<dbReference type="Pfam" id="PF00345">
    <property type="entry name" value="PapD_N"/>
    <property type="match status" value="1"/>
</dbReference>
<evidence type="ECO:0000256" key="2">
    <source>
        <dbReference type="ARBA" id="ARBA00007399"/>
    </source>
</evidence>
<dbReference type="SUPFAM" id="SSF49584">
    <property type="entry name" value="Periplasmic chaperone C-domain"/>
    <property type="match status" value="1"/>
</dbReference>